<gene>
    <name evidence="1" type="ORF">PXEA_LOCUS19486</name>
</gene>
<dbReference type="AlphaFoldDB" id="A0A3S5FEK9"/>
<dbReference type="EMBL" id="CAAALY010077784">
    <property type="protein sequence ID" value="VEL26046.1"/>
    <property type="molecule type" value="Genomic_DNA"/>
</dbReference>
<proteinExistence type="predicted"/>
<evidence type="ECO:0000313" key="1">
    <source>
        <dbReference type="EMBL" id="VEL26046.1"/>
    </source>
</evidence>
<accession>A0A3S5FEK9</accession>
<dbReference type="Proteomes" id="UP000784294">
    <property type="component" value="Unassembled WGS sequence"/>
</dbReference>
<reference evidence="1" key="1">
    <citation type="submission" date="2018-11" db="EMBL/GenBank/DDBJ databases">
        <authorList>
            <consortium name="Pathogen Informatics"/>
        </authorList>
    </citation>
    <scope>NUCLEOTIDE SEQUENCE</scope>
</reference>
<keyword evidence="2" id="KW-1185">Reference proteome</keyword>
<comment type="caution">
    <text evidence="1">The sequence shown here is derived from an EMBL/GenBank/DDBJ whole genome shotgun (WGS) entry which is preliminary data.</text>
</comment>
<organism evidence="1 2">
    <name type="scientific">Protopolystoma xenopodis</name>
    <dbReference type="NCBI Taxonomy" id="117903"/>
    <lineage>
        <taxon>Eukaryota</taxon>
        <taxon>Metazoa</taxon>
        <taxon>Spiralia</taxon>
        <taxon>Lophotrochozoa</taxon>
        <taxon>Platyhelminthes</taxon>
        <taxon>Monogenea</taxon>
        <taxon>Polyopisthocotylea</taxon>
        <taxon>Polystomatidea</taxon>
        <taxon>Polystomatidae</taxon>
        <taxon>Protopolystoma</taxon>
    </lineage>
</organism>
<sequence>MTQGVATPGLRLPSDWDKWPRLREQTGIWQTGLWEDSSAAFVRAQAGCLRLARHLVVSRDSRVDNRGLACECELYVNCVPVGFGIKVGRISGKTPLRYCILASMSQPSREPQITKGNQEFEGPEDGPQIYAFLVGIEKMILPIENSQLFLAYPCPTKAYLMSESQKPQESVAPLGLQADGCKRSV</sequence>
<name>A0A3S5FEK9_9PLAT</name>
<evidence type="ECO:0000313" key="2">
    <source>
        <dbReference type="Proteomes" id="UP000784294"/>
    </source>
</evidence>
<protein>
    <submittedName>
        <fullName evidence="1">Uncharacterized protein</fullName>
    </submittedName>
</protein>